<name>A0A9N9RDR4_9NEOP</name>
<evidence type="ECO:0000313" key="1">
    <source>
        <dbReference type="EMBL" id="CAG9795741.1"/>
    </source>
</evidence>
<protein>
    <submittedName>
        <fullName evidence="1">Uncharacterized protein</fullName>
    </submittedName>
</protein>
<organism evidence="1 2">
    <name type="scientific">Diatraea saccharalis</name>
    <name type="common">sugarcane borer</name>
    <dbReference type="NCBI Taxonomy" id="40085"/>
    <lineage>
        <taxon>Eukaryota</taxon>
        <taxon>Metazoa</taxon>
        <taxon>Ecdysozoa</taxon>
        <taxon>Arthropoda</taxon>
        <taxon>Hexapoda</taxon>
        <taxon>Insecta</taxon>
        <taxon>Pterygota</taxon>
        <taxon>Neoptera</taxon>
        <taxon>Endopterygota</taxon>
        <taxon>Lepidoptera</taxon>
        <taxon>Glossata</taxon>
        <taxon>Ditrysia</taxon>
        <taxon>Pyraloidea</taxon>
        <taxon>Crambidae</taxon>
        <taxon>Crambinae</taxon>
        <taxon>Diatraea</taxon>
    </lineage>
</organism>
<evidence type="ECO:0000313" key="2">
    <source>
        <dbReference type="Proteomes" id="UP001153714"/>
    </source>
</evidence>
<gene>
    <name evidence="1" type="ORF">DIATSA_LOCUS12981</name>
</gene>
<accession>A0A9N9RDR4</accession>
<dbReference type="Proteomes" id="UP001153714">
    <property type="component" value="Chromosome 8"/>
</dbReference>
<dbReference type="AlphaFoldDB" id="A0A9N9RDR4"/>
<reference evidence="1" key="1">
    <citation type="submission" date="2021-12" db="EMBL/GenBank/DDBJ databases">
        <authorList>
            <person name="King R."/>
        </authorList>
    </citation>
    <scope>NUCLEOTIDE SEQUENCE</scope>
</reference>
<reference evidence="1" key="2">
    <citation type="submission" date="2022-10" db="EMBL/GenBank/DDBJ databases">
        <authorList>
            <consortium name="ENA_rothamsted_submissions"/>
            <consortium name="culmorum"/>
            <person name="King R."/>
        </authorList>
    </citation>
    <scope>NUCLEOTIDE SEQUENCE</scope>
</reference>
<dbReference type="EMBL" id="OU893339">
    <property type="protein sequence ID" value="CAG9795741.1"/>
    <property type="molecule type" value="Genomic_DNA"/>
</dbReference>
<keyword evidence="2" id="KW-1185">Reference proteome</keyword>
<sequence length="584" mass="66723">MSLQLPENVRQELIKSVPLSTIELITCFVFYDNHPRDEKCLDVIVCTTGGKIVEYYKREVVCSLKLNTTTTASEIKILRNDNCDLFYMVVVGDEILIISRKQNLDVHRRVSNVDKYYIEDQSCRGQACLKVICKDDAVPIVFDENFDDLGRRAMLLSGLNADDTLPILTQLMRKLTEAKFSVKCNEKTLNELLSLRQMSALSSYQQVYPNSRESIFQGNSKEVPTDNTLDIKTKTPWVKLCNNRIVIMLTLCYTSDEPLEDIHILLHGTDKPSITYTTRLFEKIETPPFWREKRTRVIKNDHEIAVTAVVNLGEIKNVTTKIIEFNGAMFYKKSGKEYLLPMEHVSISGDDIMGKEYDALMCSDLDEMTCLAIVASTSSIQMVFRHIRKNDDLPIVMSEIFCTHLHMNMLRNTNNVIIYRNSPYHALNGVMLVFDKNNENGDIYNVSVYTRSPSQILTLMYYVHTTIPYQIVITTTSQRIMARKDELARYNEAQVLELSNLNYQAYGSSIVNQCNMLLEYFDTCMMKMGSSGDTDVAGKIGTVIDMFAPGLTVYNEFRENILNEASKGIKSYIDSENGSERMII</sequence>
<proteinExistence type="predicted"/>
<dbReference type="OrthoDB" id="7465688at2759"/>